<dbReference type="NCBIfam" id="TIGR01221">
    <property type="entry name" value="rmlC"/>
    <property type="match status" value="1"/>
</dbReference>
<comment type="pathway">
    <text evidence="7">Carbohydrate biosynthesis; dTDP-L-rhamnose biosynthesis.</text>
</comment>
<keyword evidence="7" id="KW-0413">Isomerase</keyword>
<sequence>MKFEKTEIAGVVVIKLEKIQDPRGYFARTFCRREFETHGLSTSLVQANTALSHHKGTLRGMHYQAAPHGEAKLVRCIRGAIFDAVVDLRPASPSYCRWFGVELTEDNGRMLYFPEGLAHGYQTLQDDSEVAYMVSQFYTPEAEKGVRWNDPRFNIVWPIVDGVLLSDKDRQWPDFTD</sequence>
<reference evidence="8 9" key="1">
    <citation type="submission" date="2019-11" db="EMBL/GenBank/DDBJ databases">
        <title>Comparative genomics of hydrocarbon-degrading Desulfosarcina strains.</title>
        <authorList>
            <person name="Watanabe M."/>
            <person name="Kojima H."/>
            <person name="Fukui M."/>
        </authorList>
    </citation>
    <scope>NUCLEOTIDE SEQUENCE [LARGE SCALE GENOMIC DNA]</scope>
    <source>
        <strain evidence="8 9">PP31</strain>
    </source>
</reference>
<dbReference type="CDD" id="cd00438">
    <property type="entry name" value="cupin_RmlC"/>
    <property type="match status" value="1"/>
</dbReference>
<feature type="active site" description="Proton donor" evidence="5">
    <location>
        <position position="132"/>
    </location>
</feature>
<evidence type="ECO:0000256" key="2">
    <source>
        <dbReference type="ARBA" id="ARBA00001997"/>
    </source>
</evidence>
<protein>
    <recommendedName>
        <fullName evidence="4 7">dTDP-4-dehydrorhamnose 3,5-epimerase</fullName>
        <ecNumber evidence="3 7">5.1.3.13</ecNumber>
    </recommendedName>
    <alternativeName>
        <fullName evidence="7">Thymidine diphospho-4-keto-rhamnose 3,5-epimerase</fullName>
    </alternativeName>
</protein>
<comment type="similarity">
    <text evidence="7">Belongs to the dTDP-4-dehydrorhamnose 3,5-epimerase family.</text>
</comment>
<dbReference type="PANTHER" id="PTHR21047:SF2">
    <property type="entry name" value="THYMIDINE DIPHOSPHO-4-KETO-RHAMNOSE 3,5-EPIMERASE"/>
    <property type="match status" value="1"/>
</dbReference>
<evidence type="ECO:0000313" key="8">
    <source>
        <dbReference type="EMBL" id="BBO77671.1"/>
    </source>
</evidence>
<dbReference type="Pfam" id="PF00908">
    <property type="entry name" value="dTDP_sugar_isom"/>
    <property type="match status" value="1"/>
</dbReference>
<dbReference type="SUPFAM" id="SSF51182">
    <property type="entry name" value="RmlC-like cupins"/>
    <property type="match status" value="1"/>
</dbReference>
<dbReference type="EC" id="5.1.3.13" evidence="3 7"/>
<feature type="active site" description="Proton acceptor" evidence="5">
    <location>
        <position position="62"/>
    </location>
</feature>
<dbReference type="EMBL" id="AP021875">
    <property type="protein sequence ID" value="BBO77671.1"/>
    <property type="molecule type" value="Genomic_DNA"/>
</dbReference>
<evidence type="ECO:0000256" key="3">
    <source>
        <dbReference type="ARBA" id="ARBA00012098"/>
    </source>
</evidence>
<dbReference type="InterPro" id="IPR000888">
    <property type="entry name" value="RmlC-like"/>
</dbReference>
<dbReference type="Proteomes" id="UP000427769">
    <property type="component" value="Chromosome"/>
</dbReference>
<dbReference type="PANTHER" id="PTHR21047">
    <property type="entry name" value="DTDP-6-DEOXY-D-GLUCOSE-3,5 EPIMERASE"/>
    <property type="match status" value="1"/>
</dbReference>
<dbReference type="GO" id="GO:0005829">
    <property type="term" value="C:cytosol"/>
    <property type="evidence" value="ECO:0007669"/>
    <property type="project" value="TreeGrafter"/>
</dbReference>
<dbReference type="GO" id="GO:0000271">
    <property type="term" value="P:polysaccharide biosynthetic process"/>
    <property type="evidence" value="ECO:0007669"/>
    <property type="project" value="TreeGrafter"/>
</dbReference>
<dbReference type="InterPro" id="IPR011051">
    <property type="entry name" value="RmlC_Cupin_sf"/>
</dbReference>
<dbReference type="OrthoDB" id="9800680at2"/>
<comment type="catalytic activity">
    <reaction evidence="1 7">
        <text>dTDP-4-dehydro-6-deoxy-alpha-D-glucose = dTDP-4-dehydro-beta-L-rhamnose</text>
        <dbReference type="Rhea" id="RHEA:16969"/>
        <dbReference type="ChEBI" id="CHEBI:57649"/>
        <dbReference type="ChEBI" id="CHEBI:62830"/>
        <dbReference type="EC" id="5.1.3.13"/>
    </reaction>
</comment>
<keyword evidence="9" id="KW-1185">Reference proteome</keyword>
<evidence type="ECO:0000256" key="6">
    <source>
        <dbReference type="PIRSR" id="PIRSR600888-3"/>
    </source>
</evidence>
<accession>A0A5K7ZD64</accession>
<organism evidence="8 9">
    <name type="scientific">Desulfosarcina widdelii</name>
    <dbReference type="NCBI Taxonomy" id="947919"/>
    <lineage>
        <taxon>Bacteria</taxon>
        <taxon>Pseudomonadati</taxon>
        <taxon>Thermodesulfobacteriota</taxon>
        <taxon>Desulfobacteria</taxon>
        <taxon>Desulfobacterales</taxon>
        <taxon>Desulfosarcinaceae</taxon>
        <taxon>Desulfosarcina</taxon>
    </lineage>
</organism>
<dbReference type="UniPathway" id="UPA00124"/>
<proteinExistence type="inferred from homology"/>
<evidence type="ECO:0000256" key="5">
    <source>
        <dbReference type="PIRSR" id="PIRSR600888-1"/>
    </source>
</evidence>
<gene>
    <name evidence="8" type="ORF">DSCW_50880</name>
</gene>
<dbReference type="GO" id="GO:0019305">
    <property type="term" value="P:dTDP-rhamnose biosynthetic process"/>
    <property type="evidence" value="ECO:0007669"/>
    <property type="project" value="UniProtKB-UniRule"/>
</dbReference>
<name>A0A5K7ZD64_9BACT</name>
<dbReference type="GO" id="GO:0008830">
    <property type="term" value="F:dTDP-4-dehydrorhamnose 3,5-epimerase activity"/>
    <property type="evidence" value="ECO:0007669"/>
    <property type="project" value="UniProtKB-UniRule"/>
</dbReference>
<dbReference type="RefSeq" id="WP_155306398.1">
    <property type="nucleotide sequence ID" value="NZ_AP021875.1"/>
</dbReference>
<comment type="subunit">
    <text evidence="7">Homodimer.</text>
</comment>
<dbReference type="Gene3D" id="2.60.120.10">
    <property type="entry name" value="Jelly Rolls"/>
    <property type="match status" value="1"/>
</dbReference>
<dbReference type="InterPro" id="IPR014710">
    <property type="entry name" value="RmlC-like_jellyroll"/>
</dbReference>
<evidence type="ECO:0000256" key="4">
    <source>
        <dbReference type="ARBA" id="ARBA00019595"/>
    </source>
</evidence>
<evidence type="ECO:0000256" key="1">
    <source>
        <dbReference type="ARBA" id="ARBA00001298"/>
    </source>
</evidence>
<dbReference type="KEGG" id="dwd:DSCW_50880"/>
<feature type="site" description="Participates in a stacking interaction with the thymidine ring of dTDP-4-oxo-6-deoxyglucose" evidence="6">
    <location>
        <position position="138"/>
    </location>
</feature>
<evidence type="ECO:0000313" key="9">
    <source>
        <dbReference type="Proteomes" id="UP000427769"/>
    </source>
</evidence>
<evidence type="ECO:0000256" key="7">
    <source>
        <dbReference type="RuleBase" id="RU364069"/>
    </source>
</evidence>
<dbReference type="AlphaFoldDB" id="A0A5K7ZD64"/>
<comment type="function">
    <text evidence="2 7">Catalyzes the epimerization of the C3' and C5'positions of dTDP-6-deoxy-D-xylo-4-hexulose, forming dTDP-6-deoxy-L-lyxo-4-hexulose.</text>
</comment>